<evidence type="ECO:0000313" key="1">
    <source>
        <dbReference type="EMBL" id="GIX83620.1"/>
    </source>
</evidence>
<sequence>MNGSFTRENFVALATCSLWGTALRSMGRGAVGPIFAFGVQDKQGDLFLKTNNKALSLLSKYGIRGGNFWRFLGGNGEN</sequence>
<evidence type="ECO:0000313" key="2">
    <source>
        <dbReference type="Proteomes" id="UP001054945"/>
    </source>
</evidence>
<comment type="caution">
    <text evidence="1">The sequence shown here is derived from an EMBL/GenBank/DDBJ whole genome shotgun (WGS) entry which is preliminary data.</text>
</comment>
<dbReference type="AlphaFoldDB" id="A0AAV4NFR4"/>
<dbReference type="EMBL" id="BPLR01020887">
    <property type="protein sequence ID" value="GIX83620.1"/>
    <property type="molecule type" value="Genomic_DNA"/>
</dbReference>
<proteinExistence type="predicted"/>
<name>A0AAV4NFR4_CAEEX</name>
<protein>
    <submittedName>
        <fullName evidence="1">Uncharacterized protein</fullName>
    </submittedName>
</protein>
<reference evidence="1 2" key="1">
    <citation type="submission" date="2021-06" db="EMBL/GenBank/DDBJ databases">
        <title>Caerostris extrusa draft genome.</title>
        <authorList>
            <person name="Kono N."/>
            <person name="Arakawa K."/>
        </authorList>
    </citation>
    <scope>NUCLEOTIDE SEQUENCE [LARGE SCALE GENOMIC DNA]</scope>
</reference>
<gene>
    <name evidence="1" type="ORF">CEXT_254021</name>
</gene>
<accession>A0AAV4NFR4</accession>
<keyword evidence="2" id="KW-1185">Reference proteome</keyword>
<organism evidence="1 2">
    <name type="scientific">Caerostris extrusa</name>
    <name type="common">Bark spider</name>
    <name type="synonym">Caerostris bankana</name>
    <dbReference type="NCBI Taxonomy" id="172846"/>
    <lineage>
        <taxon>Eukaryota</taxon>
        <taxon>Metazoa</taxon>
        <taxon>Ecdysozoa</taxon>
        <taxon>Arthropoda</taxon>
        <taxon>Chelicerata</taxon>
        <taxon>Arachnida</taxon>
        <taxon>Araneae</taxon>
        <taxon>Araneomorphae</taxon>
        <taxon>Entelegynae</taxon>
        <taxon>Araneoidea</taxon>
        <taxon>Araneidae</taxon>
        <taxon>Caerostris</taxon>
    </lineage>
</organism>
<dbReference type="Proteomes" id="UP001054945">
    <property type="component" value="Unassembled WGS sequence"/>
</dbReference>